<keyword evidence="4" id="KW-1133">Transmembrane helix</keyword>
<keyword evidence="3" id="KW-0326">Glycosidase</keyword>
<comment type="caution">
    <text evidence="5">The sequence shown here is derived from an EMBL/GenBank/DDBJ whole genome shotgun (WGS) entry which is preliminary data.</text>
</comment>
<dbReference type="GO" id="GO:0016787">
    <property type="term" value="F:hydrolase activity"/>
    <property type="evidence" value="ECO:0007669"/>
    <property type="project" value="UniProtKB-KW"/>
</dbReference>
<evidence type="ECO:0000256" key="2">
    <source>
        <dbReference type="ARBA" id="ARBA00022801"/>
    </source>
</evidence>
<dbReference type="SUPFAM" id="SSF48208">
    <property type="entry name" value="Six-hairpin glycosidases"/>
    <property type="match status" value="1"/>
</dbReference>
<dbReference type="InterPro" id="IPR002037">
    <property type="entry name" value="Glyco_hydro_8"/>
</dbReference>
<evidence type="ECO:0000256" key="1">
    <source>
        <dbReference type="ARBA" id="ARBA00009209"/>
    </source>
</evidence>
<accession>A0ABT9J0X3</accession>
<dbReference type="Proteomes" id="UP001231941">
    <property type="component" value="Unassembled WGS sequence"/>
</dbReference>
<protein>
    <submittedName>
        <fullName evidence="5">Glycosyl hydrolase family 8</fullName>
    </submittedName>
</protein>
<name>A0ABT9J0X3_9BACL</name>
<dbReference type="InterPro" id="IPR008928">
    <property type="entry name" value="6-hairpin_glycosidase_sf"/>
</dbReference>
<dbReference type="Pfam" id="PF01270">
    <property type="entry name" value="Glyco_hydro_8"/>
    <property type="match status" value="1"/>
</dbReference>
<dbReference type="InterPro" id="IPR012341">
    <property type="entry name" value="6hp_glycosidase-like_sf"/>
</dbReference>
<evidence type="ECO:0000256" key="3">
    <source>
        <dbReference type="ARBA" id="ARBA00023295"/>
    </source>
</evidence>
<organism evidence="5 6">
    <name type="scientific">Chengkuizengella axinellae</name>
    <dbReference type="NCBI Taxonomy" id="3064388"/>
    <lineage>
        <taxon>Bacteria</taxon>
        <taxon>Bacillati</taxon>
        <taxon>Bacillota</taxon>
        <taxon>Bacilli</taxon>
        <taxon>Bacillales</taxon>
        <taxon>Paenibacillaceae</taxon>
        <taxon>Chengkuizengella</taxon>
    </lineage>
</organism>
<reference evidence="5 6" key="1">
    <citation type="submission" date="2023-08" db="EMBL/GenBank/DDBJ databases">
        <authorList>
            <person name="Park J.-S."/>
        </authorList>
    </citation>
    <scope>NUCLEOTIDE SEQUENCE [LARGE SCALE GENOMIC DNA]</scope>
    <source>
        <strain evidence="5 6">2205SS18-9</strain>
    </source>
</reference>
<dbReference type="Gene3D" id="1.50.10.10">
    <property type="match status" value="1"/>
</dbReference>
<comment type="similarity">
    <text evidence="1">Belongs to the glycosyl hydrolase 8 (cellulase D) family.</text>
</comment>
<dbReference type="RefSeq" id="WP_305992588.1">
    <property type="nucleotide sequence ID" value="NZ_JAVAMP010000007.1"/>
</dbReference>
<evidence type="ECO:0000313" key="6">
    <source>
        <dbReference type="Proteomes" id="UP001231941"/>
    </source>
</evidence>
<feature type="transmembrane region" description="Helical" evidence="4">
    <location>
        <begin position="6"/>
        <end position="23"/>
    </location>
</feature>
<sequence length="383" mass="44963">MRNIKLNLYVLIILIVFFIAYIIEKNMNSTQATVNQVYLNRTQTDPLFPTEIFINKFLINENGTMKTNIKQSNISSNDVANGDESLSESIGLWMLYAVEKNDQVLFSEYVKVLKKYFLVKENLLKWKVSNDHTRNVSTNALIDDLRIIKALYNAGEIWNEEGYVSLADLLSKNIVEYHFIDGYWADYYDWDMKMTGGISTISYLDMYAFIQIYEHGYLDEEKYKNLLKMYQSLPTTNGFYPFQYNIKEKKYVYHKEINLIDQLYIMYHVLPTGNKNVELWNFIKEEYEQNGILFGRYNSTTKKPIVAYESPAVYALVILTAIELGEVEFALDIYFHMIRSRIHNPSNPYYGGYVNYEIKDTHVFDNLLPLFAESRLINEGVLQ</sequence>
<keyword evidence="6" id="KW-1185">Reference proteome</keyword>
<proteinExistence type="inferred from homology"/>
<dbReference type="EMBL" id="JAVAMP010000007">
    <property type="protein sequence ID" value="MDP5275276.1"/>
    <property type="molecule type" value="Genomic_DNA"/>
</dbReference>
<keyword evidence="4" id="KW-0812">Transmembrane</keyword>
<evidence type="ECO:0000313" key="5">
    <source>
        <dbReference type="EMBL" id="MDP5275276.1"/>
    </source>
</evidence>
<keyword evidence="2 5" id="KW-0378">Hydrolase</keyword>
<evidence type="ECO:0000256" key="4">
    <source>
        <dbReference type="SAM" id="Phobius"/>
    </source>
</evidence>
<gene>
    <name evidence="5" type="ORF">Q5Y73_14255</name>
</gene>
<keyword evidence="4" id="KW-0472">Membrane</keyword>